<evidence type="ECO:0000313" key="10">
    <source>
        <dbReference type="Proteomes" id="UP000251002"/>
    </source>
</evidence>
<accession>A0A365KU54</accession>
<comment type="subcellular location">
    <subcellularLocation>
        <location evidence="1">Cell inner membrane</location>
        <topology evidence="1">Single-pass membrane protein</topology>
    </subcellularLocation>
</comment>
<sequence>MAGFGIGLPAYNQIAVKKEEERFFQLLRNDIYFAQSEAYRSGYSVKIIFRDGFGRYDIVQNQFTPLDSRVIPESVTLKSTSNLTEIGYWSNGSVMASGTLRFSTSTAEKIIVVHLGKGRVVFSG</sequence>
<dbReference type="InterPro" id="IPR022346">
    <property type="entry name" value="T2SS_GspH"/>
</dbReference>
<evidence type="ECO:0000256" key="1">
    <source>
        <dbReference type="ARBA" id="ARBA00004377"/>
    </source>
</evidence>
<dbReference type="EMBL" id="QLZR01000004">
    <property type="protein sequence ID" value="RAZ76678.1"/>
    <property type="molecule type" value="Genomic_DNA"/>
</dbReference>
<keyword evidence="7" id="KW-0472">Membrane</keyword>
<dbReference type="Pfam" id="PF12019">
    <property type="entry name" value="GspH"/>
    <property type="match status" value="1"/>
</dbReference>
<evidence type="ECO:0000256" key="4">
    <source>
        <dbReference type="ARBA" id="ARBA00022519"/>
    </source>
</evidence>
<name>A0A365KU54_9BACL</name>
<dbReference type="AlphaFoldDB" id="A0A365KU54"/>
<comment type="caution">
    <text evidence="9">The sequence shown here is derived from an EMBL/GenBank/DDBJ whole genome shotgun (WGS) entry which is preliminary data.</text>
</comment>
<dbReference type="GO" id="GO:0015628">
    <property type="term" value="P:protein secretion by the type II secretion system"/>
    <property type="evidence" value="ECO:0007669"/>
    <property type="project" value="InterPro"/>
</dbReference>
<dbReference type="Proteomes" id="UP000251002">
    <property type="component" value="Unassembled WGS sequence"/>
</dbReference>
<evidence type="ECO:0000256" key="2">
    <source>
        <dbReference type="ARBA" id="ARBA00022475"/>
    </source>
</evidence>
<organism evidence="9 10">
    <name type="scientific">Planococcus halotolerans</name>
    <dbReference type="NCBI Taxonomy" id="2233542"/>
    <lineage>
        <taxon>Bacteria</taxon>
        <taxon>Bacillati</taxon>
        <taxon>Bacillota</taxon>
        <taxon>Bacilli</taxon>
        <taxon>Bacillales</taxon>
        <taxon>Caryophanaceae</taxon>
        <taxon>Planococcus</taxon>
    </lineage>
</organism>
<protein>
    <submittedName>
        <fullName evidence="9">Competence protein ComG</fullName>
    </submittedName>
</protein>
<keyword evidence="6" id="KW-1133">Transmembrane helix</keyword>
<keyword evidence="5" id="KW-0812">Transmembrane</keyword>
<keyword evidence="4" id="KW-0997">Cell inner membrane</keyword>
<evidence type="ECO:0000256" key="6">
    <source>
        <dbReference type="ARBA" id="ARBA00022989"/>
    </source>
</evidence>
<evidence type="ECO:0000313" key="9">
    <source>
        <dbReference type="EMBL" id="RAZ76678.1"/>
    </source>
</evidence>
<keyword evidence="3" id="KW-0488">Methylation</keyword>
<gene>
    <name evidence="9" type="ORF">DP120_11635</name>
</gene>
<proteinExistence type="predicted"/>
<reference evidence="9 10" key="1">
    <citation type="submission" date="2018-06" db="EMBL/GenBank/DDBJ databases">
        <title>The draft genome sequences of strains SCU63 and S1.</title>
        <authorList>
            <person name="Gan L."/>
        </authorList>
    </citation>
    <scope>NUCLEOTIDE SEQUENCE [LARGE SCALE GENOMIC DNA]</scope>
    <source>
        <strain evidence="9 10">SCU63</strain>
    </source>
</reference>
<evidence type="ECO:0000259" key="8">
    <source>
        <dbReference type="Pfam" id="PF12019"/>
    </source>
</evidence>
<keyword evidence="10" id="KW-1185">Reference proteome</keyword>
<dbReference type="GO" id="GO:0005886">
    <property type="term" value="C:plasma membrane"/>
    <property type="evidence" value="ECO:0007669"/>
    <property type="project" value="UniProtKB-SubCell"/>
</dbReference>
<evidence type="ECO:0000256" key="5">
    <source>
        <dbReference type="ARBA" id="ARBA00022692"/>
    </source>
</evidence>
<evidence type="ECO:0000256" key="3">
    <source>
        <dbReference type="ARBA" id="ARBA00022481"/>
    </source>
</evidence>
<feature type="domain" description="General secretion pathway GspH" evidence="8">
    <location>
        <begin position="26"/>
        <end position="113"/>
    </location>
</feature>
<evidence type="ECO:0000256" key="7">
    <source>
        <dbReference type="ARBA" id="ARBA00023136"/>
    </source>
</evidence>
<keyword evidence="2" id="KW-1003">Cell membrane</keyword>
<dbReference type="GO" id="GO:0015627">
    <property type="term" value="C:type II protein secretion system complex"/>
    <property type="evidence" value="ECO:0007669"/>
    <property type="project" value="InterPro"/>
</dbReference>